<sequence>MTTSRRTYLKSNATSDSAAPSSSENSTLIPASATGVSSAVPSASLVASSLMTDSSIESSSLSQATALQSYTTASGSLSFVNPKPLLPSYRVHGPTAGPSASIPQPSSHVFMPSPQDVVFTTKPFEYEAFVTTISDSKTVPSFEELRTKVLNQESRLHRIQAAQHKFDDVRAPFNNRSSYFSFLGTNSQASATAFLRAPSLISVALLVRAAIPSLVRMLPELVRQHQVSRWLFHQTWLCSPYCSIMGDISYAVFVDSHRIPSSLLFLCELKSSPAFSTSKKCNDLFHQPSIEKRYTRFFFIKERSAYRMQAGGKSSGQVLGRIHCSLLKGRSAWGIPNDCSWSWRKLLNLRDTMRPFIRSKVGNGEGTFLWFDNWHPLGPIVQKSSSIICYDAAIPFYAKVNTIIEENGCKWPEVRSFNRSPRVHSRTT</sequence>
<organism evidence="2 3">
    <name type="scientific">Deinandra increscens subsp. villosa</name>
    <dbReference type="NCBI Taxonomy" id="3103831"/>
    <lineage>
        <taxon>Eukaryota</taxon>
        <taxon>Viridiplantae</taxon>
        <taxon>Streptophyta</taxon>
        <taxon>Embryophyta</taxon>
        <taxon>Tracheophyta</taxon>
        <taxon>Spermatophyta</taxon>
        <taxon>Magnoliopsida</taxon>
        <taxon>eudicotyledons</taxon>
        <taxon>Gunneridae</taxon>
        <taxon>Pentapetalae</taxon>
        <taxon>asterids</taxon>
        <taxon>campanulids</taxon>
        <taxon>Asterales</taxon>
        <taxon>Asteraceae</taxon>
        <taxon>Asteroideae</taxon>
        <taxon>Heliantheae alliance</taxon>
        <taxon>Madieae</taxon>
        <taxon>Madiinae</taxon>
        <taxon>Deinandra</taxon>
    </lineage>
</organism>
<feature type="compositionally biased region" description="Low complexity" evidence="1">
    <location>
        <begin position="11"/>
        <end position="27"/>
    </location>
</feature>
<protein>
    <submittedName>
        <fullName evidence="2">Uncharacterized protein</fullName>
    </submittedName>
</protein>
<keyword evidence="3" id="KW-1185">Reference proteome</keyword>
<reference evidence="2 3" key="1">
    <citation type="submission" date="2024-04" db="EMBL/GenBank/DDBJ databases">
        <title>The reference genome of an endangered Asteraceae, Deinandra increscens subsp. villosa, native to the Central Coast of California.</title>
        <authorList>
            <person name="Guilliams M."/>
            <person name="Hasenstab-Lehman K."/>
            <person name="Meyer R."/>
            <person name="Mcevoy S."/>
        </authorList>
    </citation>
    <scope>NUCLEOTIDE SEQUENCE [LARGE SCALE GENOMIC DNA]</scope>
    <source>
        <tissue evidence="2">Leaf</tissue>
    </source>
</reference>
<evidence type="ECO:0000313" key="2">
    <source>
        <dbReference type="EMBL" id="KAK9060483.1"/>
    </source>
</evidence>
<dbReference type="Proteomes" id="UP001408789">
    <property type="component" value="Unassembled WGS sequence"/>
</dbReference>
<accession>A0AAP0CTU0</accession>
<evidence type="ECO:0000256" key="1">
    <source>
        <dbReference type="SAM" id="MobiDB-lite"/>
    </source>
</evidence>
<comment type="caution">
    <text evidence="2">The sequence shown here is derived from an EMBL/GenBank/DDBJ whole genome shotgun (WGS) entry which is preliminary data.</text>
</comment>
<gene>
    <name evidence="2" type="ORF">SSX86_021187</name>
</gene>
<feature type="compositionally biased region" description="Polar residues" evidence="1">
    <location>
        <begin position="1"/>
        <end position="10"/>
    </location>
</feature>
<proteinExistence type="predicted"/>
<dbReference type="AlphaFoldDB" id="A0AAP0CTU0"/>
<evidence type="ECO:0000313" key="3">
    <source>
        <dbReference type="Proteomes" id="UP001408789"/>
    </source>
</evidence>
<feature type="region of interest" description="Disordered" evidence="1">
    <location>
        <begin position="1"/>
        <end position="27"/>
    </location>
</feature>
<name>A0AAP0CTU0_9ASTR</name>
<dbReference type="EMBL" id="JBCNJP010000020">
    <property type="protein sequence ID" value="KAK9060483.1"/>
    <property type="molecule type" value="Genomic_DNA"/>
</dbReference>